<comment type="caution">
    <text evidence="1">The sequence shown here is derived from an EMBL/GenBank/DDBJ whole genome shotgun (WGS) entry which is preliminary data.</text>
</comment>
<gene>
    <name evidence="1" type="ORF">ACO22_01973</name>
</gene>
<evidence type="ECO:0000313" key="2">
    <source>
        <dbReference type="Proteomes" id="UP000242814"/>
    </source>
</evidence>
<sequence>MASKCNPQDPGVVDSNIQRNRALLSHEDPSDMAEVAIVRVFAGKGSSIGFPLIHLDRA</sequence>
<accession>A0A1D2JJZ6</accession>
<dbReference type="EMBL" id="LZYO01000055">
    <property type="protein sequence ID" value="ODH39214.1"/>
    <property type="molecule type" value="Genomic_DNA"/>
</dbReference>
<name>A0A1D2JJZ6_PARBR</name>
<dbReference type="AlphaFoldDB" id="A0A1D2JJZ6"/>
<proteinExistence type="predicted"/>
<evidence type="ECO:0000313" key="1">
    <source>
        <dbReference type="EMBL" id="ODH39214.1"/>
    </source>
</evidence>
<organism evidence="1 2">
    <name type="scientific">Paracoccidioides brasiliensis</name>
    <dbReference type="NCBI Taxonomy" id="121759"/>
    <lineage>
        <taxon>Eukaryota</taxon>
        <taxon>Fungi</taxon>
        <taxon>Dikarya</taxon>
        <taxon>Ascomycota</taxon>
        <taxon>Pezizomycotina</taxon>
        <taxon>Eurotiomycetes</taxon>
        <taxon>Eurotiomycetidae</taxon>
        <taxon>Onygenales</taxon>
        <taxon>Ajellomycetaceae</taxon>
        <taxon>Paracoccidioides</taxon>
    </lineage>
</organism>
<reference evidence="1 2" key="1">
    <citation type="submission" date="2016-06" db="EMBL/GenBank/DDBJ databases">
        <authorList>
            <person name="Kjaerup R.B."/>
            <person name="Dalgaard T.S."/>
            <person name="Juul-Madsen H.R."/>
        </authorList>
    </citation>
    <scope>NUCLEOTIDE SEQUENCE [LARGE SCALE GENOMIC DNA]</scope>
    <source>
        <strain evidence="1 2">Pb300</strain>
    </source>
</reference>
<protein>
    <submittedName>
        <fullName evidence="1">Uncharacterized protein</fullName>
    </submittedName>
</protein>
<dbReference type="Proteomes" id="UP000242814">
    <property type="component" value="Unassembled WGS sequence"/>
</dbReference>